<evidence type="ECO:0000313" key="3">
    <source>
        <dbReference type="Proteomes" id="UP000485058"/>
    </source>
</evidence>
<keyword evidence="3" id="KW-1185">Reference proteome</keyword>
<reference evidence="2 3" key="1">
    <citation type="submission" date="2020-02" db="EMBL/GenBank/DDBJ databases">
        <title>Draft genome sequence of Haematococcus lacustris strain NIES-144.</title>
        <authorList>
            <person name="Morimoto D."/>
            <person name="Nakagawa S."/>
            <person name="Yoshida T."/>
            <person name="Sawayama S."/>
        </authorList>
    </citation>
    <scope>NUCLEOTIDE SEQUENCE [LARGE SCALE GENOMIC DNA]</scope>
    <source>
        <strain evidence="2 3">NIES-144</strain>
    </source>
</reference>
<evidence type="ECO:0000256" key="1">
    <source>
        <dbReference type="SAM" id="MobiDB-lite"/>
    </source>
</evidence>
<dbReference type="Proteomes" id="UP000485058">
    <property type="component" value="Unassembled WGS sequence"/>
</dbReference>
<accession>A0A699Z1B6</accession>
<name>A0A699Z1B6_HAELA</name>
<feature type="non-terminal residue" evidence="2">
    <location>
        <position position="47"/>
    </location>
</feature>
<dbReference type="EMBL" id="BLLF01000905">
    <property type="protein sequence ID" value="GFH15821.1"/>
    <property type="molecule type" value="Genomic_DNA"/>
</dbReference>
<feature type="non-terminal residue" evidence="2">
    <location>
        <position position="1"/>
    </location>
</feature>
<feature type="region of interest" description="Disordered" evidence="1">
    <location>
        <begin position="1"/>
        <end position="25"/>
    </location>
</feature>
<gene>
    <name evidence="2" type="ORF">HaLaN_12126</name>
</gene>
<comment type="caution">
    <text evidence="2">The sequence shown here is derived from an EMBL/GenBank/DDBJ whole genome shotgun (WGS) entry which is preliminary data.</text>
</comment>
<organism evidence="2 3">
    <name type="scientific">Haematococcus lacustris</name>
    <name type="common">Green alga</name>
    <name type="synonym">Haematococcus pluvialis</name>
    <dbReference type="NCBI Taxonomy" id="44745"/>
    <lineage>
        <taxon>Eukaryota</taxon>
        <taxon>Viridiplantae</taxon>
        <taxon>Chlorophyta</taxon>
        <taxon>core chlorophytes</taxon>
        <taxon>Chlorophyceae</taxon>
        <taxon>CS clade</taxon>
        <taxon>Chlamydomonadales</taxon>
        <taxon>Haematococcaceae</taxon>
        <taxon>Haematococcus</taxon>
    </lineage>
</organism>
<sequence length="47" mass="4794">MAMQPAPIQATWIGPAQDAPPVAPGPAETAGFVTFGSFNNLAKITPL</sequence>
<protein>
    <submittedName>
        <fullName evidence="2">TPR_REGION domain-containing protein</fullName>
    </submittedName>
</protein>
<proteinExistence type="predicted"/>
<dbReference type="AlphaFoldDB" id="A0A699Z1B6"/>
<evidence type="ECO:0000313" key="2">
    <source>
        <dbReference type="EMBL" id="GFH15821.1"/>
    </source>
</evidence>